<keyword evidence="1" id="KW-0732">Signal</keyword>
<gene>
    <name evidence="2" type="ORF">CUS_7224</name>
</gene>
<comment type="caution">
    <text evidence="2">The sequence shown here is derived from an EMBL/GenBank/DDBJ whole genome shotgun (WGS) entry which is preliminary data.</text>
</comment>
<evidence type="ECO:0000313" key="3">
    <source>
        <dbReference type="Proteomes" id="UP000004259"/>
    </source>
</evidence>
<dbReference type="NCBIfam" id="TIGR04088">
    <property type="entry name" value="cognate_SipW"/>
    <property type="match status" value="1"/>
</dbReference>
<dbReference type="eggNOG" id="ENOG50303ID">
    <property type="taxonomic scope" value="Bacteria"/>
</dbReference>
<feature type="chain" id="PRO_5003243596" evidence="1">
    <location>
        <begin position="25"/>
        <end position="240"/>
    </location>
</feature>
<organism evidence="2 3">
    <name type="scientific">Ruminococcus albus 8</name>
    <dbReference type="NCBI Taxonomy" id="246199"/>
    <lineage>
        <taxon>Bacteria</taxon>
        <taxon>Bacillati</taxon>
        <taxon>Bacillota</taxon>
        <taxon>Clostridia</taxon>
        <taxon>Eubacteriales</taxon>
        <taxon>Oscillospiraceae</taxon>
        <taxon>Ruminococcus</taxon>
    </lineage>
</organism>
<reference evidence="2 3" key="1">
    <citation type="submission" date="2011-02" db="EMBL/GenBank/DDBJ databases">
        <authorList>
            <person name="Nelson K.E."/>
            <person name="Sutton G."/>
            <person name="Torralba M."/>
            <person name="Durkin S."/>
            <person name="Harkins D."/>
            <person name="Montgomery R."/>
            <person name="Ziemer C."/>
            <person name="Klaassens E."/>
            <person name="Ocuiv P."/>
            <person name="Morrison M."/>
        </authorList>
    </citation>
    <scope>NUCLEOTIDE SEQUENCE [LARGE SCALE GENOMIC DNA]</scope>
    <source>
        <strain evidence="2 3">8</strain>
    </source>
</reference>
<evidence type="ECO:0000313" key="2">
    <source>
        <dbReference type="EMBL" id="EGC02554.1"/>
    </source>
</evidence>
<dbReference type="Proteomes" id="UP000004259">
    <property type="component" value="Unassembled WGS sequence"/>
</dbReference>
<dbReference type="EMBL" id="ADKM02000091">
    <property type="protein sequence ID" value="EGC02554.1"/>
    <property type="molecule type" value="Genomic_DNA"/>
</dbReference>
<proteinExistence type="predicted"/>
<dbReference type="OrthoDB" id="1827788at2"/>
<accession>E9SDM5</accession>
<dbReference type="RefSeq" id="WP_002850440.1">
    <property type="nucleotide sequence ID" value="NZ_ADKM02000091.1"/>
</dbReference>
<sequence length="240" mass="26968">MGRNKRRMLALSMTALTVIAGTLAYFTSVDNVTNTFGSATLQIRVTEPHWRNDPTIVPEQKVDKDPYIVNTDKTPAYVFMQVTVPVQEVTLEKNSGDDKGIKLNTCSVPLFRFINSDDEYSADALGSEQLFNKGWHPMADYTRKNTDDSGKVTGITYLYAWTDNDDPAVDDMAVLYPGKTTDTPLFDKVIFCNAREDDALSGSSQFIDIKVFGIQTEYLKSSDETETKADKVWHYLSKEL</sequence>
<name>E9SDM5_RUMAL</name>
<feature type="signal peptide" evidence="1">
    <location>
        <begin position="1"/>
        <end position="24"/>
    </location>
</feature>
<evidence type="ECO:0000256" key="1">
    <source>
        <dbReference type="SAM" id="SignalP"/>
    </source>
</evidence>
<keyword evidence="3" id="KW-1185">Reference proteome</keyword>
<dbReference type="AlphaFoldDB" id="E9SDM5"/>
<protein>
    <submittedName>
        <fullName evidence="2">Conserved domain protein</fullName>
    </submittedName>
</protein>
<dbReference type="InterPro" id="IPR023833">
    <property type="entry name" value="Signal_pept_SipW-depend-type"/>
</dbReference>
<dbReference type="STRING" id="246199.CUS_7224"/>